<accession>A0A5C6ZIV0</accession>
<keyword evidence="1" id="KW-0812">Transmembrane</keyword>
<comment type="caution">
    <text evidence="3">The sequence shown here is derived from an EMBL/GenBank/DDBJ whole genome shotgun (WGS) entry which is preliminary data.</text>
</comment>
<gene>
    <name evidence="3" type="ORF">ESY86_08765</name>
</gene>
<dbReference type="AlphaFoldDB" id="A0A5C6ZIV0"/>
<feature type="domain" description="DUF3592" evidence="2">
    <location>
        <begin position="51"/>
        <end position="118"/>
    </location>
</feature>
<keyword evidence="1" id="KW-0472">Membrane</keyword>
<proteinExistence type="predicted"/>
<dbReference type="InterPro" id="IPR021994">
    <property type="entry name" value="DUF3592"/>
</dbReference>
<protein>
    <submittedName>
        <fullName evidence="3">DUF3592 domain-containing protein</fullName>
    </submittedName>
</protein>
<sequence>MLSSLTQIQISGLIALLVSTPFLIKSVRNLYLTNASKQWMKVSGTIKAVSDFGKKSSLLYEYNVNRNTYKSRKLCYTNFNATQNQSASMFEKKYAQNQIVDVFYNPNNPKQAVLEPGRKDGLVPAIIILSVLFFYGCLAVFQQDVFLLFMGTYLQVVLEQNQDYASIGLNVSNLTLGLCFLNPSRGFYSRGLPRNTKNISQFIPWWLAQRLMGSTAEKWRMQIIKVIKKKSSYEDLHENTTSAVI</sequence>
<dbReference type="EMBL" id="VORO01000007">
    <property type="protein sequence ID" value="TXD89462.1"/>
    <property type="molecule type" value="Genomic_DNA"/>
</dbReference>
<feature type="transmembrane region" description="Helical" evidence="1">
    <location>
        <begin position="6"/>
        <end position="24"/>
    </location>
</feature>
<dbReference type="Pfam" id="PF12158">
    <property type="entry name" value="DUF3592"/>
    <property type="match status" value="1"/>
</dbReference>
<evidence type="ECO:0000256" key="1">
    <source>
        <dbReference type="SAM" id="Phobius"/>
    </source>
</evidence>
<name>A0A5C6ZIV0_9FLAO</name>
<dbReference type="OrthoDB" id="1179534at2"/>
<evidence type="ECO:0000313" key="3">
    <source>
        <dbReference type="EMBL" id="TXD89462.1"/>
    </source>
</evidence>
<keyword evidence="1" id="KW-1133">Transmembrane helix</keyword>
<dbReference type="Proteomes" id="UP000321578">
    <property type="component" value="Unassembled WGS sequence"/>
</dbReference>
<evidence type="ECO:0000313" key="4">
    <source>
        <dbReference type="Proteomes" id="UP000321578"/>
    </source>
</evidence>
<dbReference type="RefSeq" id="WP_147086215.1">
    <property type="nucleotide sequence ID" value="NZ_VORM01000006.1"/>
</dbReference>
<keyword evidence="4" id="KW-1185">Reference proteome</keyword>
<feature type="transmembrane region" description="Helical" evidence="1">
    <location>
        <begin position="121"/>
        <end position="141"/>
    </location>
</feature>
<reference evidence="3 4" key="1">
    <citation type="submission" date="2019-08" db="EMBL/GenBank/DDBJ databases">
        <title>Genomes of Subsaximicrobium wynnwilliamsii strains.</title>
        <authorList>
            <person name="Bowman J.P."/>
        </authorList>
    </citation>
    <scope>NUCLEOTIDE SEQUENCE [LARGE SCALE GENOMIC DNA]</scope>
    <source>
        <strain evidence="3 4">2-80-2</strain>
    </source>
</reference>
<organism evidence="3 4">
    <name type="scientific">Subsaximicrobium wynnwilliamsii</name>
    <dbReference type="NCBI Taxonomy" id="291179"/>
    <lineage>
        <taxon>Bacteria</taxon>
        <taxon>Pseudomonadati</taxon>
        <taxon>Bacteroidota</taxon>
        <taxon>Flavobacteriia</taxon>
        <taxon>Flavobacteriales</taxon>
        <taxon>Flavobacteriaceae</taxon>
        <taxon>Subsaximicrobium</taxon>
    </lineage>
</organism>
<evidence type="ECO:0000259" key="2">
    <source>
        <dbReference type="Pfam" id="PF12158"/>
    </source>
</evidence>